<dbReference type="InterPro" id="IPR042171">
    <property type="entry name" value="Acyl-CoA_hotdog"/>
</dbReference>
<dbReference type="Proteomes" id="UP000603453">
    <property type="component" value="Unassembled WGS sequence"/>
</dbReference>
<dbReference type="InterPro" id="IPR052389">
    <property type="entry name" value="Sec_Metab_Biosynth-Assoc"/>
</dbReference>
<dbReference type="InterPro" id="IPR049450">
    <property type="entry name" value="ACOT8-like_C"/>
</dbReference>
<organism evidence="2 3">
    <name type="scientific">Mucor saturninus</name>
    <dbReference type="NCBI Taxonomy" id="64648"/>
    <lineage>
        <taxon>Eukaryota</taxon>
        <taxon>Fungi</taxon>
        <taxon>Fungi incertae sedis</taxon>
        <taxon>Mucoromycota</taxon>
        <taxon>Mucoromycotina</taxon>
        <taxon>Mucoromycetes</taxon>
        <taxon>Mucorales</taxon>
        <taxon>Mucorineae</taxon>
        <taxon>Mucoraceae</taxon>
        <taxon>Mucor</taxon>
    </lineage>
</organism>
<protein>
    <recommendedName>
        <fullName evidence="1">Acyl-CoA thioesterase-like C-terminal domain-containing protein</fullName>
    </recommendedName>
</protein>
<accession>A0A8H7QSS9</accession>
<evidence type="ECO:0000313" key="3">
    <source>
        <dbReference type="Proteomes" id="UP000603453"/>
    </source>
</evidence>
<evidence type="ECO:0000259" key="1">
    <source>
        <dbReference type="Pfam" id="PF20789"/>
    </source>
</evidence>
<dbReference type="PANTHER" id="PTHR38110:SF1">
    <property type="entry name" value="THIOESTERASE DOMAIN-CONTAINING PROTEIN"/>
    <property type="match status" value="1"/>
</dbReference>
<gene>
    <name evidence="2" type="ORF">INT47_004195</name>
</gene>
<dbReference type="SUPFAM" id="SSF54637">
    <property type="entry name" value="Thioesterase/thiol ester dehydrase-isomerase"/>
    <property type="match status" value="1"/>
</dbReference>
<evidence type="ECO:0000313" key="2">
    <source>
        <dbReference type="EMBL" id="KAG2197130.1"/>
    </source>
</evidence>
<proteinExistence type="predicted"/>
<dbReference type="Gene3D" id="2.40.160.210">
    <property type="entry name" value="Acyl-CoA thioesterase, double hotdog domain"/>
    <property type="match status" value="1"/>
</dbReference>
<dbReference type="AlphaFoldDB" id="A0A8H7QSS9"/>
<dbReference type="PANTHER" id="PTHR38110">
    <property type="entry name" value="CHROMOSOME 23, WHOLE GENOME SHOTGUN SEQUENCE"/>
    <property type="match status" value="1"/>
</dbReference>
<comment type="caution">
    <text evidence="2">The sequence shown here is derived from an EMBL/GenBank/DDBJ whole genome shotgun (WGS) entry which is preliminary data.</text>
</comment>
<dbReference type="OrthoDB" id="2532955at2759"/>
<keyword evidence="3" id="KW-1185">Reference proteome</keyword>
<dbReference type="InterPro" id="IPR029069">
    <property type="entry name" value="HotDog_dom_sf"/>
</dbReference>
<reference evidence="2" key="1">
    <citation type="submission" date="2020-12" db="EMBL/GenBank/DDBJ databases">
        <title>Metabolic potential, ecology and presence of endohyphal bacteria is reflected in genomic diversity of Mucoromycotina.</title>
        <authorList>
            <person name="Muszewska A."/>
            <person name="Okrasinska A."/>
            <person name="Steczkiewicz K."/>
            <person name="Drgas O."/>
            <person name="Orlowska M."/>
            <person name="Perlinska-Lenart U."/>
            <person name="Aleksandrzak-Piekarczyk T."/>
            <person name="Szatraj K."/>
            <person name="Zielenkiewicz U."/>
            <person name="Pilsyk S."/>
            <person name="Malc E."/>
            <person name="Mieczkowski P."/>
            <person name="Kruszewska J.S."/>
            <person name="Biernat P."/>
            <person name="Pawlowska J."/>
        </authorList>
    </citation>
    <scope>NUCLEOTIDE SEQUENCE</scope>
    <source>
        <strain evidence="2">WA0000017839</strain>
    </source>
</reference>
<name>A0A8H7QSS9_9FUNG</name>
<sequence length="302" mass="34301">MMEIATTPITQFDEVTNTSFLGKTERGTYIFTGAASIKWAIGDVPNVSYVMSVIIDSVIQLFSERHQTDPVALNCFFFNKTLPGHLIIEIEELKMSRKGYCIVRASLKQTSDLSALDDLASYDPSQWSDKVQGVFTMGNMDTEQGVTHFYKNPSPPPLDHLQPYKYRFMGDFVDALFDKTIIPKAENDSHDPELTQVMNFKDGRPIDFKSIPYWCDMLITPPSLLGHGVLGGPVWCPTMQLEVQFKRKPSGQKIIGHFLTKHIINNRFDIDGEIWNEQGEIIAITRHQNLIVPWSRNVKSKI</sequence>
<dbReference type="EMBL" id="JAEPRD010000134">
    <property type="protein sequence ID" value="KAG2197130.1"/>
    <property type="molecule type" value="Genomic_DNA"/>
</dbReference>
<dbReference type="Pfam" id="PF20789">
    <property type="entry name" value="4HBT_3C"/>
    <property type="match status" value="1"/>
</dbReference>
<feature type="domain" description="Acyl-CoA thioesterase-like C-terminal" evidence="1">
    <location>
        <begin position="168"/>
        <end position="290"/>
    </location>
</feature>